<comment type="caution">
    <text evidence="2">The sequence shown here is derived from an EMBL/GenBank/DDBJ whole genome shotgun (WGS) entry which is preliminary data.</text>
</comment>
<reference evidence="2" key="1">
    <citation type="submission" date="2020-08" db="EMBL/GenBank/DDBJ databases">
        <title>Multicomponent nature underlies the extraordinary mechanical properties of spider dragline silk.</title>
        <authorList>
            <person name="Kono N."/>
            <person name="Nakamura H."/>
            <person name="Mori M."/>
            <person name="Yoshida Y."/>
            <person name="Ohtoshi R."/>
            <person name="Malay A.D."/>
            <person name="Moran D.A.P."/>
            <person name="Tomita M."/>
            <person name="Numata K."/>
            <person name="Arakawa K."/>
        </authorList>
    </citation>
    <scope>NUCLEOTIDE SEQUENCE</scope>
</reference>
<name>A0A8X6WUX2_9ARAC</name>
<dbReference type="Proteomes" id="UP000886998">
    <property type="component" value="Unassembled WGS sequence"/>
</dbReference>
<proteinExistence type="predicted"/>
<evidence type="ECO:0000313" key="2">
    <source>
        <dbReference type="EMBL" id="GFY41788.1"/>
    </source>
</evidence>
<organism evidence="2 3">
    <name type="scientific">Trichonephila inaurata madagascariensis</name>
    <dbReference type="NCBI Taxonomy" id="2747483"/>
    <lineage>
        <taxon>Eukaryota</taxon>
        <taxon>Metazoa</taxon>
        <taxon>Ecdysozoa</taxon>
        <taxon>Arthropoda</taxon>
        <taxon>Chelicerata</taxon>
        <taxon>Arachnida</taxon>
        <taxon>Araneae</taxon>
        <taxon>Araneomorphae</taxon>
        <taxon>Entelegynae</taxon>
        <taxon>Araneoidea</taxon>
        <taxon>Nephilidae</taxon>
        <taxon>Trichonephila</taxon>
        <taxon>Trichonephila inaurata</taxon>
    </lineage>
</organism>
<dbReference type="EMBL" id="BMAV01002672">
    <property type="protein sequence ID" value="GFY41788.1"/>
    <property type="molecule type" value="Genomic_DNA"/>
</dbReference>
<protein>
    <submittedName>
        <fullName evidence="2">Uncharacterized protein</fullName>
    </submittedName>
</protein>
<feature type="region of interest" description="Disordered" evidence="1">
    <location>
        <begin position="171"/>
        <end position="206"/>
    </location>
</feature>
<accession>A0A8X6WUX2</accession>
<dbReference type="AlphaFoldDB" id="A0A8X6WUX2"/>
<sequence>MFVMWKFSLFSWFLEDYQKRACLIVFLFPFRIEICGWIEPKPFGSSVAILLVEIVGSPRITALSFFVSHLKSMDLIFLPEGKIGAFDAKIVFGNPKFSFSNRPSSVLPIDSQCVRSSVVLACINDDGSIFFEDESEISPSSVSGGSVAFGGTARNKRRPGGSLVFLVPPAASSEEDSLPSPPIPRGGKGWGGVGPERLGSMGVVFP</sequence>
<evidence type="ECO:0000313" key="3">
    <source>
        <dbReference type="Proteomes" id="UP000886998"/>
    </source>
</evidence>
<evidence type="ECO:0000256" key="1">
    <source>
        <dbReference type="SAM" id="MobiDB-lite"/>
    </source>
</evidence>
<gene>
    <name evidence="2" type="ORF">TNIN_172201</name>
</gene>
<keyword evidence="3" id="KW-1185">Reference proteome</keyword>